<comment type="caution">
    <text evidence="2">The sequence shown here is derived from an EMBL/GenBank/DDBJ whole genome shotgun (WGS) entry which is preliminary data.</text>
</comment>
<dbReference type="AlphaFoldDB" id="A0ABD2PYW8"/>
<dbReference type="InterPro" id="IPR035925">
    <property type="entry name" value="BSD_dom_sf"/>
</dbReference>
<sequence>MQRARVEKKEKEVPVGPKVEDELESKECNTDCQSVTQPLTSWFTDLYANRNELWQKVKEDFTEVACVAKSETQHFVQSLEENEKRLDVNGLMHHLSSGISNMSSKGNEYIKTFLLPPTQDDSGEEVLQLNMKDLSVGENANTSLDVKIQILRADPRTYLSISKAPQGCVRPGVPLEGKELMPEHETPSEILEKCPAMKKHLHRLVNPELGLRRSKDDCQEGISEVDFWSRYYYRVWCLHVMEARKRNLGSVAVGRTRWESTSSGEEAEKLKVEQEDGIGSTPEILTAKSDSPVLLSENEACREEKTPNKAEAPEEEDDWENWS</sequence>
<proteinExistence type="predicted"/>
<evidence type="ECO:0000313" key="3">
    <source>
        <dbReference type="Proteomes" id="UP001626550"/>
    </source>
</evidence>
<gene>
    <name evidence="2" type="ORF">Ciccas_008774</name>
</gene>
<evidence type="ECO:0008006" key="4">
    <source>
        <dbReference type="Google" id="ProtNLM"/>
    </source>
</evidence>
<feature type="compositionally biased region" description="Basic and acidic residues" evidence="1">
    <location>
        <begin position="299"/>
        <end position="312"/>
    </location>
</feature>
<dbReference type="Proteomes" id="UP001626550">
    <property type="component" value="Unassembled WGS sequence"/>
</dbReference>
<reference evidence="2 3" key="1">
    <citation type="submission" date="2024-11" db="EMBL/GenBank/DDBJ databases">
        <title>Adaptive evolution of stress response genes in parasites aligns with host niche diversity.</title>
        <authorList>
            <person name="Hahn C."/>
            <person name="Resl P."/>
        </authorList>
    </citation>
    <scope>NUCLEOTIDE SEQUENCE [LARGE SCALE GENOMIC DNA]</scope>
    <source>
        <strain evidence="2">EGGRZ-B1_66</strain>
        <tissue evidence="2">Body</tissue>
    </source>
</reference>
<dbReference type="EMBL" id="JBJKFK010001621">
    <property type="protein sequence ID" value="KAL3312630.1"/>
    <property type="molecule type" value="Genomic_DNA"/>
</dbReference>
<protein>
    <recommendedName>
        <fullName evidence="4">BSD domain containing 1</fullName>
    </recommendedName>
</protein>
<evidence type="ECO:0000313" key="2">
    <source>
        <dbReference type="EMBL" id="KAL3312630.1"/>
    </source>
</evidence>
<feature type="region of interest" description="Disordered" evidence="1">
    <location>
        <begin position="256"/>
        <end position="323"/>
    </location>
</feature>
<accession>A0ABD2PYW8</accession>
<keyword evidence="3" id="KW-1185">Reference proteome</keyword>
<feature type="compositionally biased region" description="Basic and acidic residues" evidence="1">
    <location>
        <begin position="1"/>
        <end position="13"/>
    </location>
</feature>
<feature type="compositionally biased region" description="Acidic residues" evidence="1">
    <location>
        <begin position="313"/>
        <end position="323"/>
    </location>
</feature>
<organism evidence="2 3">
    <name type="scientific">Cichlidogyrus casuarinus</name>
    <dbReference type="NCBI Taxonomy" id="1844966"/>
    <lineage>
        <taxon>Eukaryota</taxon>
        <taxon>Metazoa</taxon>
        <taxon>Spiralia</taxon>
        <taxon>Lophotrochozoa</taxon>
        <taxon>Platyhelminthes</taxon>
        <taxon>Monogenea</taxon>
        <taxon>Monopisthocotylea</taxon>
        <taxon>Dactylogyridea</taxon>
        <taxon>Ancyrocephalidae</taxon>
        <taxon>Cichlidogyrus</taxon>
    </lineage>
</organism>
<evidence type="ECO:0000256" key="1">
    <source>
        <dbReference type="SAM" id="MobiDB-lite"/>
    </source>
</evidence>
<dbReference type="Gene3D" id="1.10.3970.10">
    <property type="entry name" value="BSD domain"/>
    <property type="match status" value="1"/>
</dbReference>
<feature type="region of interest" description="Disordered" evidence="1">
    <location>
        <begin position="1"/>
        <end position="22"/>
    </location>
</feature>
<name>A0ABD2PYW8_9PLAT</name>